<comment type="caution">
    <text evidence="5">The sequence shown here is derived from an EMBL/GenBank/DDBJ whole genome shotgun (WGS) entry which is preliminary data.</text>
</comment>
<evidence type="ECO:0000259" key="4">
    <source>
        <dbReference type="Pfam" id="PF24064"/>
    </source>
</evidence>
<feature type="domain" description="GATOR1 complex protein NPRL3 C-terminal HTH" evidence="4">
    <location>
        <begin position="493"/>
        <end position="552"/>
    </location>
</feature>
<dbReference type="InterPro" id="IPR005365">
    <property type="entry name" value="Npr3"/>
</dbReference>
<keyword evidence="2" id="KW-0732">Signal</keyword>
<evidence type="ECO:0000313" key="6">
    <source>
        <dbReference type="Proteomes" id="UP000561178"/>
    </source>
</evidence>
<feature type="non-terminal residue" evidence="5">
    <location>
        <position position="569"/>
    </location>
</feature>
<comment type="similarity">
    <text evidence="1 2">Belongs to the NPR3 family.</text>
</comment>
<dbReference type="EMBL" id="VXAC01006201">
    <property type="protein sequence ID" value="NXI84884.1"/>
    <property type="molecule type" value="Genomic_DNA"/>
</dbReference>
<dbReference type="Pfam" id="PF03666">
    <property type="entry name" value="NPR3"/>
    <property type="match status" value="1"/>
</dbReference>
<organism evidence="5 6">
    <name type="scientific">Rhipidura dahli</name>
    <dbReference type="NCBI Taxonomy" id="667186"/>
    <lineage>
        <taxon>Eukaryota</taxon>
        <taxon>Metazoa</taxon>
        <taxon>Chordata</taxon>
        <taxon>Craniata</taxon>
        <taxon>Vertebrata</taxon>
        <taxon>Euteleostomi</taxon>
        <taxon>Archelosauria</taxon>
        <taxon>Archosauria</taxon>
        <taxon>Dinosauria</taxon>
        <taxon>Saurischia</taxon>
        <taxon>Theropoda</taxon>
        <taxon>Coelurosauria</taxon>
        <taxon>Aves</taxon>
        <taxon>Neognathae</taxon>
        <taxon>Neoaves</taxon>
        <taxon>Telluraves</taxon>
        <taxon>Australaves</taxon>
        <taxon>Passeriformes</taxon>
        <taxon>Rhipiduridae</taxon>
        <taxon>Rhipidura</taxon>
    </lineage>
</organism>
<dbReference type="PANTHER" id="PTHR13153:SF5">
    <property type="entry name" value="GATOR COMPLEX PROTEIN NPRL3"/>
    <property type="match status" value="1"/>
</dbReference>
<dbReference type="GO" id="GO:0010508">
    <property type="term" value="P:positive regulation of autophagy"/>
    <property type="evidence" value="ECO:0007669"/>
    <property type="project" value="TreeGrafter"/>
</dbReference>
<dbReference type="InterPro" id="IPR008979">
    <property type="entry name" value="Galactose-bd-like_sf"/>
</dbReference>
<evidence type="ECO:0000256" key="2">
    <source>
        <dbReference type="RuleBase" id="RU368069"/>
    </source>
</evidence>
<feature type="region of interest" description="Disordered" evidence="3">
    <location>
        <begin position="33"/>
        <end position="60"/>
    </location>
</feature>
<dbReference type="SUPFAM" id="SSF49785">
    <property type="entry name" value="Galactose-binding domain-like"/>
    <property type="match status" value="1"/>
</dbReference>
<feature type="region of interest" description="Disordered" evidence="3">
    <location>
        <begin position="441"/>
        <end position="478"/>
    </location>
</feature>
<feature type="non-terminal residue" evidence="5">
    <location>
        <position position="1"/>
    </location>
</feature>
<dbReference type="Pfam" id="PF24064">
    <property type="entry name" value="HTH_NPRL3"/>
    <property type="match status" value="1"/>
</dbReference>
<evidence type="ECO:0000256" key="3">
    <source>
        <dbReference type="SAM" id="MobiDB-lite"/>
    </source>
</evidence>
<comment type="subcellular location">
    <subcellularLocation>
        <location evidence="2">Lysosome</location>
    </subcellularLocation>
</comment>
<dbReference type="GO" id="GO:1904262">
    <property type="term" value="P:negative regulation of TORC1 signaling"/>
    <property type="evidence" value="ECO:0007669"/>
    <property type="project" value="TreeGrafter"/>
</dbReference>
<evidence type="ECO:0000256" key="1">
    <source>
        <dbReference type="ARBA" id="ARBA00010546"/>
    </source>
</evidence>
<keyword evidence="6" id="KW-1185">Reference proteome</keyword>
<reference evidence="5 6" key="1">
    <citation type="submission" date="2019-09" db="EMBL/GenBank/DDBJ databases">
        <title>Bird 10,000 Genomes (B10K) Project - Family phase.</title>
        <authorList>
            <person name="Zhang G."/>
        </authorList>
    </citation>
    <scope>NUCLEOTIDE SEQUENCE [LARGE SCALE GENOMIC DNA]</scope>
    <source>
        <strain evidence="5">B10K-DU-001-49</strain>
        <tissue evidence="5">Muscle</tissue>
    </source>
</reference>
<name>A0A7K9WIK0_9PASS</name>
<keyword evidence="2" id="KW-0458">Lysosome</keyword>
<dbReference type="GO" id="GO:0034198">
    <property type="term" value="P:cellular response to amino acid starvation"/>
    <property type="evidence" value="ECO:0007669"/>
    <property type="project" value="UniProtKB-UniRule"/>
</dbReference>
<dbReference type="GO" id="GO:1990130">
    <property type="term" value="C:GATOR1 complex"/>
    <property type="evidence" value="ECO:0007669"/>
    <property type="project" value="UniProtKB-UniRule"/>
</dbReference>
<dbReference type="PANTHER" id="PTHR13153">
    <property type="entry name" value="CGTHBA PROTEIN -14 GENE PROTEIN"/>
    <property type="match status" value="1"/>
</dbReference>
<dbReference type="AlphaFoldDB" id="A0A7K9WIK0"/>
<comment type="function">
    <text evidence="2">As a component of the GATOR1 complex functions as an inhibitor of the amino acid-sensing branch of the TORC1 pathway.</text>
</comment>
<feature type="compositionally biased region" description="Polar residues" evidence="3">
    <location>
        <begin position="441"/>
        <end position="468"/>
    </location>
</feature>
<gene>
    <name evidence="5" type="primary">Nprl3</name>
    <name evidence="5" type="ORF">RHIDAH_R14405</name>
</gene>
<dbReference type="InterPro" id="IPR056603">
    <property type="entry name" value="HTH_NPRL3"/>
</dbReference>
<evidence type="ECO:0000313" key="5">
    <source>
        <dbReference type="EMBL" id="NXI84884.1"/>
    </source>
</evidence>
<dbReference type="GO" id="GO:0005764">
    <property type="term" value="C:lysosome"/>
    <property type="evidence" value="ECO:0007669"/>
    <property type="project" value="UniProtKB-SubCell"/>
</dbReference>
<protein>
    <recommendedName>
        <fullName evidence="2">GATOR complex protein NPRL3</fullName>
    </recommendedName>
    <alternativeName>
        <fullName evidence="2">Nitrogen permease regulator 3-like protein</fullName>
    </alternativeName>
</protein>
<dbReference type="Proteomes" id="UP000561178">
    <property type="component" value="Unassembled WGS sequence"/>
</dbReference>
<dbReference type="GO" id="GO:0038202">
    <property type="term" value="P:TORC1 signaling"/>
    <property type="evidence" value="ECO:0007669"/>
    <property type="project" value="TreeGrafter"/>
</dbReference>
<proteinExistence type="inferred from homology"/>
<accession>A0A7K9WIK0</accession>
<sequence>MGESTSPISVILVSSGSRGNKLLFRFPFQRGAEHPAAQDNKPRSRYAVNGSGDTTEDQDGDSRFSDVILATILATKSDMCGKKFELKIDNVRFVGHPTLLQHALGQVSKTDPSPKREMPTMILFNVVFALRANADPSVISCLHNLSRRIAIVLQHEERRCQYLTREAKLILAIQDEVSAMSETTEGPQSPFHHILPKCKLARDLKETYDSLCTTGVVRLHINNWLEVSFCLPHKIHYVATNFIPPEAIERSLKSIRPYHALLLLNDEKSLLNELPLDCSPALVRVIKTTSAVKNLQQLAQDADLALLQVFQLAAHLVYWGKAIIIYPLCENNVYMLSPNASVCLNKLLCGVRSISPCDSLLTKCTLCVVFLLYLISQVFNPSFLPLQTQLIQMVIWMLQHRLLIQLHTYVCLMVPPNEEEFRAQDEDMPFTARVGGRSLSTPNALSFGSPTSSDDMTLTSPSMDNSSAELIPGGDSPLNKRMTENLLASLLEHEREAILNVPAAQNPEDLRMFARLLHYFRGRHHLEEIMYNENMRRSQLLMLFDKFRSVLVVTSHEDPVISVFQSLLK</sequence>